<dbReference type="AlphaFoldDB" id="A0A0V8GBG7"/>
<dbReference type="GO" id="GO:0004034">
    <property type="term" value="F:aldose 1-epimerase activity"/>
    <property type="evidence" value="ECO:0007669"/>
    <property type="project" value="UniProtKB-EC"/>
</dbReference>
<comment type="catalytic activity">
    <reaction evidence="5">
        <text>alpha-D-glucose = beta-D-glucose</text>
        <dbReference type="Rhea" id="RHEA:10264"/>
        <dbReference type="ChEBI" id="CHEBI:15903"/>
        <dbReference type="ChEBI" id="CHEBI:17925"/>
        <dbReference type="EC" id="5.1.3.3"/>
    </reaction>
</comment>
<evidence type="ECO:0000256" key="2">
    <source>
        <dbReference type="ARBA" id="ARBA00006206"/>
    </source>
</evidence>
<feature type="active site" description="Proton donor" evidence="6">
    <location>
        <position position="164"/>
    </location>
</feature>
<evidence type="ECO:0000313" key="10">
    <source>
        <dbReference type="Proteomes" id="UP000053797"/>
    </source>
</evidence>
<dbReference type="Proteomes" id="UP000053797">
    <property type="component" value="Unassembled WGS sequence"/>
</dbReference>
<comment type="similarity">
    <text evidence="2 5">Belongs to the aldose epimerase family.</text>
</comment>
<evidence type="ECO:0000256" key="8">
    <source>
        <dbReference type="PIRSR" id="PIRSR005096-3"/>
    </source>
</evidence>
<accession>A0A0V8GBG7</accession>
<comment type="caution">
    <text evidence="9">The sequence shown here is derived from an EMBL/GenBank/DDBJ whole genome shotgun (WGS) entry which is preliminary data.</text>
</comment>
<dbReference type="EC" id="5.1.3.3" evidence="5"/>
<dbReference type="InterPro" id="IPR011013">
    <property type="entry name" value="Gal_mutarotase_sf_dom"/>
</dbReference>
<dbReference type="EMBL" id="LNQL01000007">
    <property type="protein sequence ID" value="KSU47614.1"/>
    <property type="molecule type" value="Genomic_DNA"/>
</dbReference>
<dbReference type="UniPathway" id="UPA00242"/>
<feature type="active site" description="Proton acceptor" evidence="6">
    <location>
        <position position="294"/>
    </location>
</feature>
<evidence type="ECO:0000256" key="3">
    <source>
        <dbReference type="ARBA" id="ARBA00023235"/>
    </source>
</evidence>
<protein>
    <recommendedName>
        <fullName evidence="5">Aldose 1-epimerase</fullName>
        <ecNumber evidence="5">5.1.3.3</ecNumber>
    </recommendedName>
</protein>
<dbReference type="GO" id="GO:0006006">
    <property type="term" value="P:glucose metabolic process"/>
    <property type="evidence" value="ECO:0007669"/>
    <property type="project" value="TreeGrafter"/>
</dbReference>
<dbReference type="GO" id="GO:0033499">
    <property type="term" value="P:galactose catabolic process via UDP-galactose, Leloir pathway"/>
    <property type="evidence" value="ECO:0007669"/>
    <property type="project" value="TreeGrafter"/>
</dbReference>
<sequence>MERQEVVDQTAFTLKNDMCRLRILTYGATLQEFSIQDEGWKNLILSYDTVEEYKTDTYYLGATVGRVAGRIEDGTFDMDGATYHLPQNEGKHHLHGGDGFHCRFWKVEDVSNTHLILRYVSPDGENGYMGALDVRASFVLLKDGVKITYQAISDTDTVVDMTNHTYFNLSSGNRDILQHELTLPANQFAELRNDLIPTGRLLDVDQTPFDFRSGRMLGDGPASSHPQNQLVNGYDHPFLFDDQRKATLYDPKSKRILMLSTTAPALVLYSGNQMNEETMLREGRSQKYYGVCLEPQHLPNAVHHSNFPSIQLSAGQTYHWETEYRVGKGVSR</sequence>
<evidence type="ECO:0000256" key="7">
    <source>
        <dbReference type="PIRSR" id="PIRSR005096-2"/>
    </source>
</evidence>
<dbReference type="NCBIfam" id="NF008277">
    <property type="entry name" value="PRK11055.1"/>
    <property type="match status" value="1"/>
</dbReference>
<dbReference type="Pfam" id="PF01263">
    <property type="entry name" value="Aldose_epim"/>
    <property type="match status" value="1"/>
</dbReference>
<keyword evidence="3 5" id="KW-0413">Isomerase</keyword>
<dbReference type="PANTHER" id="PTHR10091:SF0">
    <property type="entry name" value="GALACTOSE MUTAROTASE"/>
    <property type="match status" value="1"/>
</dbReference>
<dbReference type="GO" id="GO:0030246">
    <property type="term" value="F:carbohydrate binding"/>
    <property type="evidence" value="ECO:0007669"/>
    <property type="project" value="InterPro"/>
</dbReference>
<dbReference type="InterPro" id="IPR014718">
    <property type="entry name" value="GH-type_carb-bd"/>
</dbReference>
<evidence type="ECO:0000256" key="6">
    <source>
        <dbReference type="PIRSR" id="PIRSR005096-1"/>
    </source>
</evidence>
<evidence type="ECO:0000256" key="5">
    <source>
        <dbReference type="PIRNR" id="PIRNR005096"/>
    </source>
</evidence>
<comment type="pathway">
    <text evidence="1 5">Carbohydrate metabolism; hexose metabolism.</text>
</comment>
<dbReference type="GO" id="GO:0005737">
    <property type="term" value="C:cytoplasm"/>
    <property type="evidence" value="ECO:0007669"/>
    <property type="project" value="TreeGrafter"/>
</dbReference>
<name>A0A0V8GBG7_9BACL</name>
<feature type="binding site" evidence="7">
    <location>
        <position position="235"/>
    </location>
    <ligand>
        <name>beta-D-galactose</name>
        <dbReference type="ChEBI" id="CHEBI:27667"/>
    </ligand>
</feature>
<dbReference type="InterPro" id="IPR047215">
    <property type="entry name" value="Galactose_mutarotase-like"/>
</dbReference>
<dbReference type="CDD" id="cd09019">
    <property type="entry name" value="galactose_mutarotase_like"/>
    <property type="match status" value="1"/>
</dbReference>
<dbReference type="Gene3D" id="2.70.98.10">
    <property type="match status" value="1"/>
</dbReference>
<keyword evidence="4 5" id="KW-0119">Carbohydrate metabolism</keyword>
<gene>
    <name evidence="9" type="ORF">AS033_15270</name>
</gene>
<dbReference type="InterPro" id="IPR015443">
    <property type="entry name" value="Aldose_1-epimerase"/>
</dbReference>
<evidence type="ECO:0000256" key="4">
    <source>
        <dbReference type="ARBA" id="ARBA00023277"/>
    </source>
</evidence>
<dbReference type="InterPro" id="IPR008183">
    <property type="entry name" value="Aldose_1/G6P_1-epimerase"/>
</dbReference>
<dbReference type="SUPFAM" id="SSF74650">
    <property type="entry name" value="Galactose mutarotase-like"/>
    <property type="match status" value="1"/>
</dbReference>
<proteinExistence type="inferred from homology"/>
<feature type="binding site" evidence="8">
    <location>
        <begin position="164"/>
        <end position="166"/>
    </location>
    <ligand>
        <name>beta-D-galactose</name>
        <dbReference type="ChEBI" id="CHEBI:27667"/>
    </ligand>
</feature>
<evidence type="ECO:0000313" key="9">
    <source>
        <dbReference type="EMBL" id="KSU47614.1"/>
    </source>
</evidence>
<reference evidence="9 10" key="1">
    <citation type="journal article" date="2015" name="Int. J. Syst. Evol. Microbiol.">
        <title>Exiguobacterium enclense sp. nov., isolated from sediment.</title>
        <authorList>
            <person name="Dastager S.G."/>
            <person name="Mawlankar R."/>
            <person name="Sonalkar V.V."/>
            <person name="Thorat M.N."/>
            <person name="Mual P."/>
            <person name="Verma A."/>
            <person name="Krishnamurthi S."/>
            <person name="Tang S.K."/>
            <person name="Li W.J."/>
        </authorList>
    </citation>
    <scope>NUCLEOTIDE SEQUENCE [LARGE SCALE GENOMIC DNA]</scope>
    <source>
        <strain evidence="9 10">NIO-1109</strain>
    </source>
</reference>
<evidence type="ECO:0000256" key="1">
    <source>
        <dbReference type="ARBA" id="ARBA00005028"/>
    </source>
</evidence>
<dbReference type="PANTHER" id="PTHR10091">
    <property type="entry name" value="ALDOSE-1-EPIMERASE"/>
    <property type="match status" value="1"/>
</dbReference>
<dbReference type="RefSeq" id="WP_058265987.1">
    <property type="nucleotide sequence ID" value="NZ_FMYN01000007.1"/>
</dbReference>
<organism evidence="9 10">
    <name type="scientific">Exiguobacterium indicum</name>
    <dbReference type="NCBI Taxonomy" id="296995"/>
    <lineage>
        <taxon>Bacteria</taxon>
        <taxon>Bacillati</taxon>
        <taxon>Bacillota</taxon>
        <taxon>Bacilli</taxon>
        <taxon>Bacillales</taxon>
        <taxon>Bacillales Family XII. Incertae Sedis</taxon>
        <taxon>Exiguobacterium</taxon>
    </lineage>
</organism>
<dbReference type="PIRSF" id="PIRSF005096">
    <property type="entry name" value="GALM"/>
    <property type="match status" value="1"/>
</dbReference>